<feature type="modified residue" description="4-aspartylphosphate" evidence="2">
    <location>
        <position position="77"/>
    </location>
</feature>
<feature type="domain" description="Response regulatory" evidence="4">
    <location>
        <begin position="27"/>
        <end position="144"/>
    </location>
</feature>
<dbReference type="InterPro" id="IPR052016">
    <property type="entry name" value="Bact_Sigma-Reg"/>
</dbReference>
<accession>A0A975GMH2</accession>
<dbReference type="KEGG" id="dmm:dnm_027080"/>
<dbReference type="InterPro" id="IPR001932">
    <property type="entry name" value="PPM-type_phosphatase-like_dom"/>
</dbReference>
<dbReference type="Gene3D" id="3.60.40.10">
    <property type="entry name" value="PPM-type phosphatase domain"/>
    <property type="match status" value="1"/>
</dbReference>
<evidence type="ECO:0000259" key="4">
    <source>
        <dbReference type="PROSITE" id="PS50110"/>
    </source>
</evidence>
<dbReference type="Gene3D" id="3.40.50.2300">
    <property type="match status" value="1"/>
</dbReference>
<dbReference type="SUPFAM" id="SSF52172">
    <property type="entry name" value="CheY-like"/>
    <property type="match status" value="1"/>
</dbReference>
<dbReference type="PANTHER" id="PTHR43156:SF9">
    <property type="entry name" value="HAMP DOMAIN-CONTAINING PROTEIN"/>
    <property type="match status" value="1"/>
</dbReference>
<sequence>MEKKIIINHHEVNSGDSELPSANSEIRVLLVDDQAFIGKIIGRMLEPENDIIFHYFQSAREALKMTDSISPTVILQDLVMIEIDGLHMVSYFRAKRKTRHTPLIVLSGHEDPKIKAEAFALGANDYIVKPPDKIELIARIRYHSQAYINRLQRDEAHRRVKEQSIKLRNTNEQLREQIAERKRVEEALRESKKKAETEREAAESANKKVMDSIRYAQMIQSSLLPNPDNIRNFLTDSFFIWMPRDIVGGDFIFTDYFEDGFIIAVVDCTGHGVPGAFMTMIASFGLRKIIRDEGWRDPAQILKRLNFFVQTTLQQDTDYALSDDGLDAAICFVKSDEAMMTFAGAKLPVIYVCEKQLTLVKGDGQSVGYKKSDLRFNFTNHRIDIRRGMCFYMFSDGYVDQLGEKTDRRFGTRRFKNLLQENAHLPFEMQRKILLQAFKEYKGRNEIQDDVTVLGFGFGS</sequence>
<dbReference type="Proteomes" id="UP000663722">
    <property type="component" value="Chromosome"/>
</dbReference>
<dbReference type="InterPro" id="IPR036457">
    <property type="entry name" value="PPM-type-like_dom_sf"/>
</dbReference>
<protein>
    <submittedName>
        <fullName evidence="5">Signal transduction response regulator, receiver domain phosphatase PPM-type</fullName>
    </submittedName>
</protein>
<proteinExistence type="predicted"/>
<evidence type="ECO:0000256" key="2">
    <source>
        <dbReference type="PROSITE-ProRule" id="PRU00169"/>
    </source>
</evidence>
<evidence type="ECO:0000256" key="3">
    <source>
        <dbReference type="SAM" id="Coils"/>
    </source>
</evidence>
<dbReference type="InterPro" id="IPR011006">
    <property type="entry name" value="CheY-like_superfamily"/>
</dbReference>
<evidence type="ECO:0000256" key="1">
    <source>
        <dbReference type="ARBA" id="ARBA00022801"/>
    </source>
</evidence>
<dbReference type="EMBL" id="CP061800">
    <property type="protein sequence ID" value="QTA86684.1"/>
    <property type="molecule type" value="Genomic_DNA"/>
</dbReference>
<dbReference type="SMART" id="SM00448">
    <property type="entry name" value="REC"/>
    <property type="match status" value="1"/>
</dbReference>
<organism evidence="5 6">
    <name type="scientific">Desulfonema magnum</name>
    <dbReference type="NCBI Taxonomy" id="45655"/>
    <lineage>
        <taxon>Bacteria</taxon>
        <taxon>Pseudomonadati</taxon>
        <taxon>Thermodesulfobacteriota</taxon>
        <taxon>Desulfobacteria</taxon>
        <taxon>Desulfobacterales</taxon>
        <taxon>Desulfococcaceae</taxon>
        <taxon>Desulfonema</taxon>
    </lineage>
</organism>
<dbReference type="GO" id="GO:0000160">
    <property type="term" value="P:phosphorelay signal transduction system"/>
    <property type="evidence" value="ECO:0007669"/>
    <property type="project" value="InterPro"/>
</dbReference>
<name>A0A975GMH2_9BACT</name>
<dbReference type="AlphaFoldDB" id="A0A975GMH2"/>
<dbReference type="SMART" id="SM00331">
    <property type="entry name" value="PP2C_SIG"/>
    <property type="match status" value="1"/>
</dbReference>
<dbReference type="Pfam" id="PF00072">
    <property type="entry name" value="Response_reg"/>
    <property type="match status" value="1"/>
</dbReference>
<dbReference type="RefSeq" id="WP_207682218.1">
    <property type="nucleotide sequence ID" value="NZ_CP061800.1"/>
</dbReference>
<keyword evidence="6" id="KW-1185">Reference proteome</keyword>
<gene>
    <name evidence="5" type="ORF">dnm_027080</name>
</gene>
<dbReference type="InterPro" id="IPR001789">
    <property type="entry name" value="Sig_transdc_resp-reg_receiver"/>
</dbReference>
<evidence type="ECO:0000313" key="6">
    <source>
        <dbReference type="Proteomes" id="UP000663722"/>
    </source>
</evidence>
<keyword evidence="1" id="KW-0378">Hydrolase</keyword>
<dbReference type="GO" id="GO:0016791">
    <property type="term" value="F:phosphatase activity"/>
    <property type="evidence" value="ECO:0007669"/>
    <property type="project" value="TreeGrafter"/>
</dbReference>
<keyword evidence="3" id="KW-0175">Coiled coil</keyword>
<feature type="coiled-coil region" evidence="3">
    <location>
        <begin position="153"/>
        <end position="212"/>
    </location>
</feature>
<dbReference type="Pfam" id="PF07228">
    <property type="entry name" value="SpoIIE"/>
    <property type="match status" value="1"/>
</dbReference>
<evidence type="ECO:0000313" key="5">
    <source>
        <dbReference type="EMBL" id="QTA86684.1"/>
    </source>
</evidence>
<reference evidence="5" key="1">
    <citation type="journal article" date="2021" name="Microb. Physiol.">
        <title>Proteogenomic Insights into the Physiology of Marine, Sulfate-Reducing, Filamentous Desulfonema limicola and Desulfonema magnum.</title>
        <authorList>
            <person name="Schnaars V."/>
            <person name="Wohlbrand L."/>
            <person name="Scheve S."/>
            <person name="Hinrichs C."/>
            <person name="Reinhardt R."/>
            <person name="Rabus R."/>
        </authorList>
    </citation>
    <scope>NUCLEOTIDE SEQUENCE</scope>
    <source>
        <strain evidence="5">4be13</strain>
    </source>
</reference>
<keyword evidence="2" id="KW-0597">Phosphoprotein</keyword>
<dbReference type="PANTHER" id="PTHR43156">
    <property type="entry name" value="STAGE II SPORULATION PROTEIN E-RELATED"/>
    <property type="match status" value="1"/>
</dbReference>
<dbReference type="PROSITE" id="PS50110">
    <property type="entry name" value="RESPONSE_REGULATORY"/>
    <property type="match status" value="1"/>
</dbReference>